<evidence type="ECO:0000256" key="3">
    <source>
        <dbReference type="PROSITE-ProRule" id="PRU00221"/>
    </source>
</evidence>
<dbReference type="PANTHER" id="PTHR46170:SF1">
    <property type="entry name" value="GATOR COMPLEX PROTEIN WDR59"/>
    <property type="match status" value="1"/>
</dbReference>
<feature type="repeat" description="WD" evidence="3">
    <location>
        <begin position="117"/>
        <end position="159"/>
    </location>
</feature>
<dbReference type="Gene3D" id="2.130.10.10">
    <property type="entry name" value="YVTN repeat-like/Quinoprotein amine dehydrogenase"/>
    <property type="match status" value="1"/>
</dbReference>
<dbReference type="PROSITE" id="PS50294">
    <property type="entry name" value="WD_REPEATS_REGION"/>
    <property type="match status" value="1"/>
</dbReference>
<proteinExistence type="predicted"/>
<dbReference type="OrthoDB" id="311712at2759"/>
<dbReference type="InterPro" id="IPR015943">
    <property type="entry name" value="WD40/YVTN_repeat-like_dom_sf"/>
</dbReference>
<dbReference type="AlphaFoldDB" id="A0A4P9YWK8"/>
<protein>
    <submittedName>
        <fullName evidence="4">WD40-repeat-containing domain protein</fullName>
    </submittedName>
</protein>
<dbReference type="InterPro" id="IPR001680">
    <property type="entry name" value="WD40_rpt"/>
</dbReference>
<dbReference type="PANTHER" id="PTHR46170">
    <property type="entry name" value="GATOR COMPLEX PROTEIN WDR59"/>
    <property type="match status" value="1"/>
</dbReference>
<keyword evidence="1 3" id="KW-0853">WD repeat</keyword>
<dbReference type="PROSITE" id="PS50082">
    <property type="entry name" value="WD_REPEATS_2"/>
    <property type="match status" value="1"/>
</dbReference>
<dbReference type="Proteomes" id="UP000278143">
    <property type="component" value="Unassembled WGS sequence"/>
</dbReference>
<dbReference type="InterPro" id="IPR049567">
    <property type="entry name" value="WDR59-like"/>
</dbReference>
<sequence>MPDRVDADALVDGTPAVPTDIFRQSLSIPVSRACCSMSMAPSSRDVALASRYGLHILDLTAPLEPACYLRYETCWDPVEVRWSPHRARENWVATTSNQRVLIWNVQASPNHPVEVIIPGHKRAVSDLHWSPYQPNMLATGALDTDVHLWDMRTPNRPVVSLCAWTAGAARVQYNRKNEFVIASAHAHMVKIWDTRKGTAPTTEIMGHNGKINYIWNVQQPKECHGTITTSAPVRLARYTPFGPAILSAAQRLDPTLRLWSRDPSRQEQPVHTFTGSTEPFRKFGWRIQNDLEDEFQLVALSLDGHLRLYHVSSKITASKYVTAKQRPTHSLKQPVSAVMSYRGAMHVPPIPAEDAAITTAAYYPVTSLQSFSTGYSTSGSCTPVTGMFPTTLPRSY</sequence>
<keyword evidence="2" id="KW-0677">Repeat</keyword>
<dbReference type="GO" id="GO:1904263">
    <property type="term" value="P:positive regulation of TORC1 signaling"/>
    <property type="evidence" value="ECO:0007669"/>
    <property type="project" value="TreeGrafter"/>
</dbReference>
<dbReference type="InterPro" id="IPR019775">
    <property type="entry name" value="WD40_repeat_CS"/>
</dbReference>
<evidence type="ECO:0000313" key="5">
    <source>
        <dbReference type="Proteomes" id="UP000278143"/>
    </source>
</evidence>
<name>A0A4P9YWK8_9FUNG</name>
<dbReference type="Pfam" id="PF00400">
    <property type="entry name" value="WD40"/>
    <property type="match status" value="1"/>
</dbReference>
<reference evidence="5" key="1">
    <citation type="journal article" date="2018" name="Nat. Microbiol.">
        <title>Leveraging single-cell genomics to expand the fungal tree of life.</title>
        <authorList>
            <person name="Ahrendt S.R."/>
            <person name="Quandt C.A."/>
            <person name="Ciobanu D."/>
            <person name="Clum A."/>
            <person name="Salamov A."/>
            <person name="Andreopoulos B."/>
            <person name="Cheng J.F."/>
            <person name="Woyke T."/>
            <person name="Pelin A."/>
            <person name="Henrissat B."/>
            <person name="Reynolds N.K."/>
            <person name="Benny G.L."/>
            <person name="Smith M.E."/>
            <person name="James T.Y."/>
            <person name="Grigoriev I.V."/>
        </authorList>
    </citation>
    <scope>NUCLEOTIDE SEQUENCE [LARGE SCALE GENOMIC DNA]</scope>
    <source>
        <strain evidence="5">Benny S71-1</strain>
    </source>
</reference>
<organism evidence="4 5">
    <name type="scientific">Syncephalis pseudoplumigaleata</name>
    <dbReference type="NCBI Taxonomy" id="1712513"/>
    <lineage>
        <taxon>Eukaryota</taxon>
        <taxon>Fungi</taxon>
        <taxon>Fungi incertae sedis</taxon>
        <taxon>Zoopagomycota</taxon>
        <taxon>Zoopagomycotina</taxon>
        <taxon>Zoopagomycetes</taxon>
        <taxon>Zoopagales</taxon>
        <taxon>Piptocephalidaceae</taxon>
        <taxon>Syncephalis</taxon>
    </lineage>
</organism>
<gene>
    <name evidence="4" type="ORF">SYNPS1DRAFT_23502</name>
</gene>
<dbReference type="GO" id="GO:0035859">
    <property type="term" value="C:Seh1-associated complex"/>
    <property type="evidence" value="ECO:0007669"/>
    <property type="project" value="TreeGrafter"/>
</dbReference>
<dbReference type="GO" id="GO:0005774">
    <property type="term" value="C:vacuolar membrane"/>
    <property type="evidence" value="ECO:0007669"/>
    <property type="project" value="TreeGrafter"/>
</dbReference>
<dbReference type="InterPro" id="IPR036322">
    <property type="entry name" value="WD40_repeat_dom_sf"/>
</dbReference>
<evidence type="ECO:0000256" key="2">
    <source>
        <dbReference type="ARBA" id="ARBA00022737"/>
    </source>
</evidence>
<accession>A0A4P9YWK8</accession>
<dbReference type="SMART" id="SM00320">
    <property type="entry name" value="WD40"/>
    <property type="match status" value="4"/>
</dbReference>
<evidence type="ECO:0000313" key="4">
    <source>
        <dbReference type="EMBL" id="RKP24407.1"/>
    </source>
</evidence>
<dbReference type="EMBL" id="KZ990243">
    <property type="protein sequence ID" value="RKP24407.1"/>
    <property type="molecule type" value="Genomic_DNA"/>
</dbReference>
<keyword evidence="5" id="KW-1185">Reference proteome</keyword>
<evidence type="ECO:0000256" key="1">
    <source>
        <dbReference type="ARBA" id="ARBA00022574"/>
    </source>
</evidence>
<dbReference type="GO" id="GO:0034198">
    <property type="term" value="P:cellular response to amino acid starvation"/>
    <property type="evidence" value="ECO:0007669"/>
    <property type="project" value="TreeGrafter"/>
</dbReference>
<dbReference type="SUPFAM" id="SSF50978">
    <property type="entry name" value="WD40 repeat-like"/>
    <property type="match status" value="1"/>
</dbReference>
<dbReference type="PROSITE" id="PS00678">
    <property type="entry name" value="WD_REPEATS_1"/>
    <property type="match status" value="1"/>
</dbReference>
<dbReference type="GO" id="GO:0035591">
    <property type="term" value="F:signaling adaptor activity"/>
    <property type="evidence" value="ECO:0007669"/>
    <property type="project" value="TreeGrafter"/>
</dbReference>